<evidence type="ECO:0000259" key="16">
    <source>
        <dbReference type="PROSITE" id="PS50109"/>
    </source>
</evidence>
<protein>
    <recommendedName>
        <fullName evidence="3">histidine kinase</fullName>
        <ecNumber evidence="3">2.7.13.3</ecNumber>
    </recommendedName>
</protein>
<dbReference type="InterPro" id="IPR050398">
    <property type="entry name" value="HssS/ArlS-like"/>
</dbReference>
<dbReference type="RefSeq" id="WP_188541148.1">
    <property type="nucleotide sequence ID" value="NZ_BMFT01000002.1"/>
</dbReference>
<dbReference type="SUPFAM" id="SSF55874">
    <property type="entry name" value="ATPase domain of HSP90 chaperone/DNA topoisomerase II/histidine kinase"/>
    <property type="match status" value="1"/>
</dbReference>
<dbReference type="InterPro" id="IPR036097">
    <property type="entry name" value="HisK_dim/P_sf"/>
</dbReference>
<dbReference type="SMART" id="SM00387">
    <property type="entry name" value="HATPase_c"/>
    <property type="match status" value="1"/>
</dbReference>
<evidence type="ECO:0000259" key="17">
    <source>
        <dbReference type="PROSITE" id="PS50885"/>
    </source>
</evidence>
<keyword evidence="12" id="KW-0902">Two-component regulatory system</keyword>
<dbReference type="PRINTS" id="PR00344">
    <property type="entry name" value="BCTRLSENSOR"/>
</dbReference>
<organism evidence="18 19">
    <name type="scientific">Paenibacillus segetis</name>
    <dbReference type="NCBI Taxonomy" id="1325360"/>
    <lineage>
        <taxon>Bacteria</taxon>
        <taxon>Bacillati</taxon>
        <taxon>Bacillota</taxon>
        <taxon>Bacilli</taxon>
        <taxon>Bacillales</taxon>
        <taxon>Paenibacillaceae</taxon>
        <taxon>Paenibacillus</taxon>
    </lineage>
</organism>
<dbReference type="InterPro" id="IPR005467">
    <property type="entry name" value="His_kinase_dom"/>
</dbReference>
<evidence type="ECO:0000256" key="4">
    <source>
        <dbReference type="ARBA" id="ARBA00022475"/>
    </source>
</evidence>
<dbReference type="InterPro" id="IPR004358">
    <property type="entry name" value="Sig_transdc_His_kin-like_C"/>
</dbReference>
<feature type="domain" description="Histidine kinase" evidence="16">
    <location>
        <begin position="250"/>
        <end position="462"/>
    </location>
</feature>
<keyword evidence="7 15" id="KW-0812">Transmembrane</keyword>
<dbReference type="InterPro" id="IPR003594">
    <property type="entry name" value="HATPase_dom"/>
</dbReference>
<dbReference type="InterPro" id="IPR003661">
    <property type="entry name" value="HisK_dim/P_dom"/>
</dbReference>
<keyword evidence="11 15" id="KW-1133">Transmembrane helix</keyword>
<dbReference type="CDD" id="cd00082">
    <property type="entry name" value="HisKA"/>
    <property type="match status" value="1"/>
</dbReference>
<evidence type="ECO:0000313" key="18">
    <source>
        <dbReference type="EMBL" id="GGH31359.1"/>
    </source>
</evidence>
<dbReference type="EMBL" id="BMFT01000002">
    <property type="protein sequence ID" value="GGH31359.1"/>
    <property type="molecule type" value="Genomic_DNA"/>
</dbReference>
<evidence type="ECO:0000256" key="6">
    <source>
        <dbReference type="ARBA" id="ARBA00022679"/>
    </source>
</evidence>
<evidence type="ECO:0000256" key="5">
    <source>
        <dbReference type="ARBA" id="ARBA00022553"/>
    </source>
</evidence>
<dbReference type="Gene3D" id="1.10.287.130">
    <property type="match status" value="1"/>
</dbReference>
<keyword evidence="14" id="KW-0175">Coiled coil</keyword>
<dbReference type="Gene3D" id="3.30.565.10">
    <property type="entry name" value="Histidine kinase-like ATPase, C-terminal domain"/>
    <property type="match status" value="1"/>
</dbReference>
<evidence type="ECO:0000256" key="12">
    <source>
        <dbReference type="ARBA" id="ARBA00023012"/>
    </source>
</evidence>
<dbReference type="GO" id="GO:0016301">
    <property type="term" value="F:kinase activity"/>
    <property type="evidence" value="ECO:0007669"/>
    <property type="project" value="UniProtKB-KW"/>
</dbReference>
<evidence type="ECO:0000313" key="19">
    <source>
        <dbReference type="Proteomes" id="UP000659344"/>
    </source>
</evidence>
<evidence type="ECO:0000256" key="1">
    <source>
        <dbReference type="ARBA" id="ARBA00000085"/>
    </source>
</evidence>
<gene>
    <name evidence="18" type="ORF">GCM10008013_35030</name>
</gene>
<sequence>MNKLNQKLITRIVLVFCVVVIFSLVMNTFFLPKYLLYQKKQSLAALTGQIETMDTNQLLRDVEVLENEHSVTIVYTTLTKNVDSLNELIKDSLSRKGITLSKFWITEESIAKLSENKIVRKIYNQEKLKSSFLVSFLKKDNKIFVIGESISHSTDTLRIVNRFNIYIYVGELLLLIMLSGLFTRRIVKPLAKIQTAAEEISKLSFTKVQVQTGDEIEVLAKSINQMSDKLEHAQQELEVKNENLRNFIADISHELKTPLSLIKAYSAGIKDGMDDGTYIDVIQQQTDDISRLVSKLLNLSRLQTDQYEMSTFDFKLLFARTLQKYRISTQQQNIEISVDDSLLINSRVVADEQKIEMVLNNLISNAVKYTTNGRIHITVANKEEDGHTLFFTISNGIEEHEGQPQVQWDNIWEPFYVLESSRNKQLSGTGLGLSIVRAILQKHASIFGFTIHHGEIEFYFSL</sequence>
<dbReference type="PROSITE" id="PS50885">
    <property type="entry name" value="HAMP"/>
    <property type="match status" value="1"/>
</dbReference>
<evidence type="ECO:0000256" key="8">
    <source>
        <dbReference type="ARBA" id="ARBA00022741"/>
    </source>
</evidence>
<keyword evidence="9 18" id="KW-0418">Kinase</keyword>
<dbReference type="SMART" id="SM00304">
    <property type="entry name" value="HAMP"/>
    <property type="match status" value="1"/>
</dbReference>
<dbReference type="InterPro" id="IPR003660">
    <property type="entry name" value="HAMP_dom"/>
</dbReference>
<evidence type="ECO:0000256" key="14">
    <source>
        <dbReference type="SAM" id="Coils"/>
    </source>
</evidence>
<feature type="coiled-coil region" evidence="14">
    <location>
        <begin position="216"/>
        <end position="250"/>
    </location>
</feature>
<name>A0ABQ1YM63_9BACL</name>
<evidence type="ECO:0000256" key="3">
    <source>
        <dbReference type="ARBA" id="ARBA00012438"/>
    </source>
</evidence>
<dbReference type="InterPro" id="IPR036890">
    <property type="entry name" value="HATPase_C_sf"/>
</dbReference>
<dbReference type="Proteomes" id="UP000659344">
    <property type="component" value="Unassembled WGS sequence"/>
</dbReference>
<dbReference type="Pfam" id="PF00512">
    <property type="entry name" value="HisKA"/>
    <property type="match status" value="1"/>
</dbReference>
<keyword evidence="13 15" id="KW-0472">Membrane</keyword>
<evidence type="ECO:0000256" key="13">
    <source>
        <dbReference type="ARBA" id="ARBA00023136"/>
    </source>
</evidence>
<evidence type="ECO:0000256" key="11">
    <source>
        <dbReference type="ARBA" id="ARBA00022989"/>
    </source>
</evidence>
<dbReference type="CDD" id="cd06225">
    <property type="entry name" value="HAMP"/>
    <property type="match status" value="1"/>
</dbReference>
<comment type="catalytic activity">
    <reaction evidence="1">
        <text>ATP + protein L-histidine = ADP + protein N-phospho-L-histidine.</text>
        <dbReference type="EC" id="2.7.13.3"/>
    </reaction>
</comment>
<dbReference type="Gene3D" id="6.10.340.10">
    <property type="match status" value="1"/>
</dbReference>
<proteinExistence type="predicted"/>
<dbReference type="SUPFAM" id="SSF47384">
    <property type="entry name" value="Homodimeric domain of signal transducing histidine kinase"/>
    <property type="match status" value="1"/>
</dbReference>
<evidence type="ECO:0000256" key="7">
    <source>
        <dbReference type="ARBA" id="ARBA00022692"/>
    </source>
</evidence>
<keyword evidence="6" id="KW-0808">Transferase</keyword>
<dbReference type="PROSITE" id="PS50109">
    <property type="entry name" value="HIS_KIN"/>
    <property type="match status" value="1"/>
</dbReference>
<feature type="transmembrane region" description="Helical" evidence="15">
    <location>
        <begin position="12"/>
        <end position="31"/>
    </location>
</feature>
<keyword evidence="10" id="KW-0067">ATP-binding</keyword>
<reference evidence="19" key="1">
    <citation type="journal article" date="2019" name="Int. J. Syst. Evol. Microbiol.">
        <title>The Global Catalogue of Microorganisms (GCM) 10K type strain sequencing project: providing services to taxonomists for standard genome sequencing and annotation.</title>
        <authorList>
            <consortium name="The Broad Institute Genomics Platform"/>
            <consortium name="The Broad Institute Genome Sequencing Center for Infectious Disease"/>
            <person name="Wu L."/>
            <person name="Ma J."/>
        </authorList>
    </citation>
    <scope>NUCLEOTIDE SEQUENCE [LARGE SCALE GENOMIC DNA]</scope>
    <source>
        <strain evidence="19">CGMCC 1.12769</strain>
    </source>
</reference>
<evidence type="ECO:0000256" key="15">
    <source>
        <dbReference type="SAM" id="Phobius"/>
    </source>
</evidence>
<dbReference type="EC" id="2.7.13.3" evidence="3"/>
<comment type="caution">
    <text evidence="18">The sequence shown here is derived from an EMBL/GenBank/DDBJ whole genome shotgun (WGS) entry which is preliminary data.</text>
</comment>
<accession>A0ABQ1YM63</accession>
<dbReference type="Pfam" id="PF02518">
    <property type="entry name" value="HATPase_c"/>
    <property type="match status" value="1"/>
</dbReference>
<evidence type="ECO:0000256" key="2">
    <source>
        <dbReference type="ARBA" id="ARBA00004651"/>
    </source>
</evidence>
<feature type="domain" description="HAMP" evidence="17">
    <location>
        <begin position="184"/>
        <end position="235"/>
    </location>
</feature>
<keyword evidence="19" id="KW-1185">Reference proteome</keyword>
<dbReference type="PANTHER" id="PTHR45528:SF1">
    <property type="entry name" value="SENSOR HISTIDINE KINASE CPXA"/>
    <property type="match status" value="1"/>
</dbReference>
<evidence type="ECO:0000256" key="9">
    <source>
        <dbReference type="ARBA" id="ARBA00022777"/>
    </source>
</evidence>
<comment type="subcellular location">
    <subcellularLocation>
        <location evidence="2">Cell membrane</location>
        <topology evidence="2">Multi-pass membrane protein</topology>
    </subcellularLocation>
</comment>
<keyword evidence="5" id="KW-0597">Phosphoprotein</keyword>
<dbReference type="SMART" id="SM00388">
    <property type="entry name" value="HisKA"/>
    <property type="match status" value="1"/>
</dbReference>
<keyword evidence="8" id="KW-0547">Nucleotide-binding</keyword>
<dbReference type="PANTHER" id="PTHR45528">
    <property type="entry name" value="SENSOR HISTIDINE KINASE CPXA"/>
    <property type="match status" value="1"/>
</dbReference>
<keyword evidence="4" id="KW-1003">Cell membrane</keyword>
<dbReference type="Pfam" id="PF00672">
    <property type="entry name" value="HAMP"/>
    <property type="match status" value="1"/>
</dbReference>
<dbReference type="SUPFAM" id="SSF158472">
    <property type="entry name" value="HAMP domain-like"/>
    <property type="match status" value="1"/>
</dbReference>
<evidence type="ECO:0000256" key="10">
    <source>
        <dbReference type="ARBA" id="ARBA00022840"/>
    </source>
</evidence>